<proteinExistence type="predicted"/>
<keyword evidence="1" id="KW-0378">Hydrolase</keyword>
<keyword evidence="2" id="KW-1185">Reference proteome</keyword>
<protein>
    <submittedName>
        <fullName evidence="1">Glycoside hydrolase superfamily</fullName>
    </submittedName>
</protein>
<evidence type="ECO:0000313" key="2">
    <source>
        <dbReference type="Proteomes" id="UP001433508"/>
    </source>
</evidence>
<dbReference type="Proteomes" id="UP001433508">
    <property type="component" value="Unassembled WGS sequence"/>
</dbReference>
<reference evidence="2" key="1">
    <citation type="journal article" date="2024" name="Front. Bioeng. Biotechnol.">
        <title>Genome-scale model development and genomic sequencing of the oleaginous clade Lipomyces.</title>
        <authorList>
            <person name="Czajka J.J."/>
            <person name="Han Y."/>
            <person name="Kim J."/>
            <person name="Mondo S.J."/>
            <person name="Hofstad B.A."/>
            <person name="Robles A."/>
            <person name="Haridas S."/>
            <person name="Riley R."/>
            <person name="LaButti K."/>
            <person name="Pangilinan J."/>
            <person name="Andreopoulos W."/>
            <person name="Lipzen A."/>
            <person name="Yan J."/>
            <person name="Wang M."/>
            <person name="Ng V."/>
            <person name="Grigoriev I.V."/>
            <person name="Spatafora J.W."/>
            <person name="Magnuson J.K."/>
            <person name="Baker S.E."/>
            <person name="Pomraning K.R."/>
        </authorList>
    </citation>
    <scope>NUCLEOTIDE SEQUENCE [LARGE SCALE GENOMIC DNA]</scope>
    <source>
        <strain evidence="2">CBS 7786</strain>
    </source>
</reference>
<accession>A0ACC3STT0</accession>
<name>A0ACC3STT0_LIPKO</name>
<dbReference type="EMBL" id="MU971434">
    <property type="protein sequence ID" value="KAK9235050.1"/>
    <property type="molecule type" value="Genomic_DNA"/>
</dbReference>
<sequence length="435" mass="50842">MATGFLKTSGPDIVDETGNKVLLRGTSLGGWMLMENFMDGFPGKEVQIRHALRKVLGQEKSDFFFDKFLEYFFTEPDAKFLASLGVNLLRLPFNYRHLEDDMNPMVINEEGFRHLDRVIDLCARYRSNPWVAGYDPLNEPADSEGYRIAAFYDRLVPTIREVDPHHILFLEGNGFGTDFTAFDSLYENTAWSIHDYCFYAFPHGGIGTYQGRKEQDEFIRQQYQRRIAFMRKHNVPIWIGEFGMMYEREDDNPNWEAVNQERYNMLSKQMAMYDSEGIAWCIWSYKDINIMGMIHTSPSAAWYRLLHPMIAKKKALDADCAYGDAHLEDVFGPLHRWFGENVPEKYRNKYPPQISMRQQVTRATRDFVLSDYMVPEFADYFRDKTLDELDELAASWKFENCVQRYKLNEVMKFYAPLKPGDPKLNGDVIPKLQTA</sequence>
<gene>
    <name evidence="1" type="ORF">V1525DRAFT_421696</name>
</gene>
<organism evidence="1 2">
    <name type="scientific">Lipomyces kononenkoae</name>
    <name type="common">Yeast</name>
    <dbReference type="NCBI Taxonomy" id="34357"/>
    <lineage>
        <taxon>Eukaryota</taxon>
        <taxon>Fungi</taxon>
        <taxon>Dikarya</taxon>
        <taxon>Ascomycota</taxon>
        <taxon>Saccharomycotina</taxon>
        <taxon>Lipomycetes</taxon>
        <taxon>Lipomycetales</taxon>
        <taxon>Lipomycetaceae</taxon>
        <taxon>Lipomyces</taxon>
    </lineage>
</organism>
<evidence type="ECO:0000313" key="1">
    <source>
        <dbReference type="EMBL" id="KAK9235050.1"/>
    </source>
</evidence>
<comment type="caution">
    <text evidence="1">The sequence shown here is derived from an EMBL/GenBank/DDBJ whole genome shotgun (WGS) entry which is preliminary data.</text>
</comment>